<dbReference type="EMBL" id="UINC01062006">
    <property type="protein sequence ID" value="SVB88183.1"/>
    <property type="molecule type" value="Genomic_DNA"/>
</dbReference>
<dbReference type="AlphaFoldDB" id="A0A382HNF7"/>
<gene>
    <name evidence="1" type="ORF">METZ01_LOCUS241037</name>
</gene>
<accession>A0A382HNF7</accession>
<proteinExistence type="predicted"/>
<sequence>MREEDIQEILQNLGERVSILAEENRVRLTRDDAGRHLIKLMSEFISPNEWLNIYQNTDDIFIKEIMLDWGAHLFPEGFVK</sequence>
<reference evidence="1" key="1">
    <citation type="submission" date="2018-05" db="EMBL/GenBank/DDBJ databases">
        <authorList>
            <person name="Lanie J.A."/>
            <person name="Ng W.-L."/>
            <person name="Kazmierczak K.M."/>
            <person name="Andrzejewski T.M."/>
            <person name="Davidsen T.M."/>
            <person name="Wayne K.J."/>
            <person name="Tettelin H."/>
            <person name="Glass J.I."/>
            <person name="Rusch D."/>
            <person name="Podicherti R."/>
            <person name="Tsui H.-C.T."/>
            <person name="Winkler M.E."/>
        </authorList>
    </citation>
    <scope>NUCLEOTIDE SEQUENCE</scope>
</reference>
<name>A0A382HNF7_9ZZZZ</name>
<protein>
    <submittedName>
        <fullName evidence="1">Uncharacterized protein</fullName>
    </submittedName>
</protein>
<organism evidence="1">
    <name type="scientific">marine metagenome</name>
    <dbReference type="NCBI Taxonomy" id="408172"/>
    <lineage>
        <taxon>unclassified sequences</taxon>
        <taxon>metagenomes</taxon>
        <taxon>ecological metagenomes</taxon>
    </lineage>
</organism>
<evidence type="ECO:0000313" key="1">
    <source>
        <dbReference type="EMBL" id="SVB88183.1"/>
    </source>
</evidence>